<reference evidence="1 2" key="1">
    <citation type="submission" date="2017-12" db="EMBL/GenBank/DDBJ databases">
        <title>Comparative genomics of Botrytis spp.</title>
        <authorList>
            <person name="Valero-Jimenez C.A."/>
            <person name="Tapia P."/>
            <person name="Veloso J."/>
            <person name="Silva-Moreno E."/>
            <person name="Staats M."/>
            <person name="Valdes J.H."/>
            <person name="Van Kan J.A.L."/>
        </authorList>
    </citation>
    <scope>NUCLEOTIDE SEQUENCE [LARGE SCALE GENOMIC DNA]</scope>
    <source>
        <strain evidence="1 2">MUCL2120</strain>
    </source>
</reference>
<proteinExistence type="predicted"/>
<protein>
    <submittedName>
        <fullName evidence="1">Uncharacterized protein</fullName>
    </submittedName>
</protein>
<dbReference type="Proteomes" id="UP000297452">
    <property type="component" value="Unassembled WGS sequence"/>
</dbReference>
<dbReference type="AlphaFoldDB" id="A0A4Z1J2N0"/>
<dbReference type="EMBL" id="PQXJ01000074">
    <property type="protein sequence ID" value="TGO65852.1"/>
    <property type="molecule type" value="Genomic_DNA"/>
</dbReference>
<name>A0A4Z1J2N0_9HELO</name>
<accession>A0A4Z1J2N0</accession>
<evidence type="ECO:0000313" key="1">
    <source>
        <dbReference type="EMBL" id="TGO65852.1"/>
    </source>
</evidence>
<comment type="caution">
    <text evidence="1">The sequence shown here is derived from an EMBL/GenBank/DDBJ whole genome shotgun (WGS) entry which is preliminary data.</text>
</comment>
<gene>
    <name evidence="1" type="ORF">BOTNAR_0074g00250</name>
</gene>
<organism evidence="1 2">
    <name type="scientific">Botryotinia narcissicola</name>
    <dbReference type="NCBI Taxonomy" id="278944"/>
    <lineage>
        <taxon>Eukaryota</taxon>
        <taxon>Fungi</taxon>
        <taxon>Dikarya</taxon>
        <taxon>Ascomycota</taxon>
        <taxon>Pezizomycotina</taxon>
        <taxon>Leotiomycetes</taxon>
        <taxon>Helotiales</taxon>
        <taxon>Sclerotiniaceae</taxon>
        <taxon>Botryotinia</taxon>
    </lineage>
</organism>
<keyword evidence="2" id="KW-1185">Reference proteome</keyword>
<evidence type="ECO:0000313" key="2">
    <source>
        <dbReference type="Proteomes" id="UP000297452"/>
    </source>
</evidence>
<sequence>MPAVIILLGLTTQIEKRSTFTFSRIFRVMQDYVQRTAQPVWTLTHRRRPSQAKATQISIRRFSVM</sequence>